<sequence length="84" mass="9110">MLPHHVEALLKSPLLCRPALKVLVLCTSNIPPYILLHLISLYHLVSPSLSTLRNGIASSLKPKSSVKLSRIFPSRSSLAATSDP</sequence>
<dbReference type="EMBL" id="FUEG01000026">
    <property type="protein sequence ID" value="SJL14957.1"/>
    <property type="molecule type" value="Genomic_DNA"/>
</dbReference>
<keyword evidence="2" id="KW-1185">Reference proteome</keyword>
<name>A0A284S1V1_ARMOS</name>
<proteinExistence type="predicted"/>
<evidence type="ECO:0000313" key="2">
    <source>
        <dbReference type="Proteomes" id="UP000219338"/>
    </source>
</evidence>
<dbReference type="AlphaFoldDB" id="A0A284S1V1"/>
<gene>
    <name evidence="1" type="ORF">ARMOST_18433</name>
</gene>
<reference evidence="2" key="1">
    <citation type="journal article" date="2017" name="Nat. Ecol. Evol.">
        <title>Genome expansion and lineage-specific genetic innovations in the forest pathogenic fungi Armillaria.</title>
        <authorList>
            <person name="Sipos G."/>
            <person name="Prasanna A.N."/>
            <person name="Walter M.C."/>
            <person name="O'Connor E."/>
            <person name="Balint B."/>
            <person name="Krizsan K."/>
            <person name="Kiss B."/>
            <person name="Hess J."/>
            <person name="Varga T."/>
            <person name="Slot J."/>
            <person name="Riley R."/>
            <person name="Boka B."/>
            <person name="Rigling D."/>
            <person name="Barry K."/>
            <person name="Lee J."/>
            <person name="Mihaltcheva S."/>
            <person name="LaButti K."/>
            <person name="Lipzen A."/>
            <person name="Waldron R."/>
            <person name="Moloney N.M."/>
            <person name="Sperisen C."/>
            <person name="Kredics L."/>
            <person name="Vagvoelgyi C."/>
            <person name="Patrignani A."/>
            <person name="Fitzpatrick D."/>
            <person name="Nagy I."/>
            <person name="Doyle S."/>
            <person name="Anderson J.B."/>
            <person name="Grigoriev I.V."/>
            <person name="Gueldener U."/>
            <person name="Muensterkoetter M."/>
            <person name="Nagy L.G."/>
        </authorList>
    </citation>
    <scope>NUCLEOTIDE SEQUENCE [LARGE SCALE GENOMIC DNA]</scope>
    <source>
        <strain evidence="2">C18/9</strain>
    </source>
</reference>
<accession>A0A284S1V1</accession>
<protein>
    <submittedName>
        <fullName evidence="1">Uncharacterized protein</fullName>
    </submittedName>
</protein>
<organism evidence="1 2">
    <name type="scientific">Armillaria ostoyae</name>
    <name type="common">Armillaria root rot fungus</name>
    <dbReference type="NCBI Taxonomy" id="47428"/>
    <lineage>
        <taxon>Eukaryota</taxon>
        <taxon>Fungi</taxon>
        <taxon>Dikarya</taxon>
        <taxon>Basidiomycota</taxon>
        <taxon>Agaricomycotina</taxon>
        <taxon>Agaricomycetes</taxon>
        <taxon>Agaricomycetidae</taxon>
        <taxon>Agaricales</taxon>
        <taxon>Marasmiineae</taxon>
        <taxon>Physalacriaceae</taxon>
        <taxon>Armillaria</taxon>
    </lineage>
</organism>
<evidence type="ECO:0000313" key="1">
    <source>
        <dbReference type="EMBL" id="SJL14957.1"/>
    </source>
</evidence>
<dbReference type="Proteomes" id="UP000219338">
    <property type="component" value="Unassembled WGS sequence"/>
</dbReference>